<dbReference type="AlphaFoldDB" id="A0AA39QWH2"/>
<dbReference type="Proteomes" id="UP001166286">
    <property type="component" value="Unassembled WGS sequence"/>
</dbReference>
<dbReference type="PANTHER" id="PTHR43712:SF15">
    <property type="entry name" value="MONODICTYPHENONE CLUSTER TRANSCRIPTIONAL COACTIVATOR MDPA"/>
    <property type="match status" value="1"/>
</dbReference>
<organism evidence="1 2">
    <name type="scientific">Cladonia borealis</name>
    <dbReference type="NCBI Taxonomy" id="184061"/>
    <lineage>
        <taxon>Eukaryota</taxon>
        <taxon>Fungi</taxon>
        <taxon>Dikarya</taxon>
        <taxon>Ascomycota</taxon>
        <taxon>Pezizomycotina</taxon>
        <taxon>Lecanoromycetes</taxon>
        <taxon>OSLEUM clade</taxon>
        <taxon>Lecanoromycetidae</taxon>
        <taxon>Lecanorales</taxon>
        <taxon>Lecanorineae</taxon>
        <taxon>Cladoniaceae</taxon>
        <taxon>Cladonia</taxon>
    </lineage>
</organism>
<dbReference type="PANTHER" id="PTHR43712">
    <property type="entry name" value="PUTATIVE (AFU_ORTHOLOGUE AFUA_4G14580)-RELATED"/>
    <property type="match status" value="1"/>
</dbReference>
<reference evidence="1" key="1">
    <citation type="submission" date="2023-03" db="EMBL/GenBank/DDBJ databases">
        <title>Complete genome of Cladonia borealis.</title>
        <authorList>
            <person name="Park H."/>
        </authorList>
    </citation>
    <scope>NUCLEOTIDE SEQUENCE</scope>
    <source>
        <strain evidence="1">ANT050790</strain>
    </source>
</reference>
<dbReference type="EMBL" id="JAFEKC020000015">
    <property type="protein sequence ID" value="KAK0510468.1"/>
    <property type="molecule type" value="Genomic_DNA"/>
</dbReference>
<protein>
    <recommendedName>
        <fullName evidence="3">O-methyltransferase</fullName>
    </recommendedName>
</protein>
<keyword evidence="2" id="KW-1185">Reference proteome</keyword>
<dbReference type="Gene3D" id="1.10.10.10">
    <property type="entry name" value="Winged helix-like DNA-binding domain superfamily/Winged helix DNA-binding domain"/>
    <property type="match status" value="1"/>
</dbReference>
<sequence length="435" mass="47012">MTSSSQLETLSNELAIAAKTFSDHCRSDDTARPHLAIAPGEADRARRNVLTIATRLQTLLAEPAEFIQHLASQNQLLACLKWLGEFQVLACIPLSGSIPAKDVADLAGVPETQLYRVVRMTATAGFLHEPQPGHIAHTALSAPFVTNLSFLDATMFLAETAAPTALHMATTTQRHGNLESLSDSAYSIAFNTPQPFQFVCAERTRLQRQWSAYRRCVGDMDDSVSELLGRLNWRSLGSACIVDVCAHSTETAMALAEMYPALHFIVQMIDPAQNSDGTVGANRADDLSGRVTVQKRMSAAVQVVKDAAVYILRLTAPSPSLPTQILTELSAHLGVLRANASATLILAPPLLPEPGTVDLDVEAMARLRDLSHLQLTNEGGLELSELMEMVNNVHDSRGRLVVANKLRSRNNATVALGVKYEAYADASQMAEPAVI</sequence>
<comment type="caution">
    <text evidence="1">The sequence shown here is derived from an EMBL/GenBank/DDBJ whole genome shotgun (WGS) entry which is preliminary data.</text>
</comment>
<evidence type="ECO:0000313" key="1">
    <source>
        <dbReference type="EMBL" id="KAK0510468.1"/>
    </source>
</evidence>
<evidence type="ECO:0000313" key="2">
    <source>
        <dbReference type="Proteomes" id="UP001166286"/>
    </source>
</evidence>
<accession>A0AA39QWH2</accession>
<name>A0AA39QWH2_9LECA</name>
<evidence type="ECO:0008006" key="3">
    <source>
        <dbReference type="Google" id="ProtNLM"/>
    </source>
</evidence>
<dbReference type="InterPro" id="IPR036388">
    <property type="entry name" value="WH-like_DNA-bd_sf"/>
</dbReference>
<dbReference type="InterPro" id="IPR036390">
    <property type="entry name" value="WH_DNA-bd_sf"/>
</dbReference>
<gene>
    <name evidence="1" type="ORF">JMJ35_006900</name>
</gene>
<dbReference type="SUPFAM" id="SSF46785">
    <property type="entry name" value="Winged helix' DNA-binding domain"/>
    <property type="match status" value="1"/>
</dbReference>
<dbReference type="Gene3D" id="3.40.50.150">
    <property type="entry name" value="Vaccinia Virus protein VP39"/>
    <property type="match status" value="1"/>
</dbReference>
<proteinExistence type="predicted"/>
<dbReference type="InterPro" id="IPR029063">
    <property type="entry name" value="SAM-dependent_MTases_sf"/>
</dbReference>